<dbReference type="Proteomes" id="UP001237642">
    <property type="component" value="Unassembled WGS sequence"/>
</dbReference>
<reference evidence="1" key="2">
    <citation type="submission" date="2023-05" db="EMBL/GenBank/DDBJ databases">
        <authorList>
            <person name="Schelkunov M.I."/>
        </authorList>
    </citation>
    <scope>NUCLEOTIDE SEQUENCE</scope>
    <source>
        <strain evidence="1">Hsosn_3</strain>
        <tissue evidence="1">Leaf</tissue>
    </source>
</reference>
<keyword evidence="2" id="KW-1185">Reference proteome</keyword>
<comment type="caution">
    <text evidence="1">The sequence shown here is derived from an EMBL/GenBank/DDBJ whole genome shotgun (WGS) entry which is preliminary data.</text>
</comment>
<reference evidence="1" key="1">
    <citation type="submission" date="2023-02" db="EMBL/GenBank/DDBJ databases">
        <title>Genome of toxic invasive species Heracleum sosnowskyi carries increased number of genes despite the absence of recent whole-genome duplications.</title>
        <authorList>
            <person name="Schelkunov M."/>
            <person name="Shtratnikova V."/>
            <person name="Makarenko M."/>
            <person name="Klepikova A."/>
            <person name="Omelchenko D."/>
            <person name="Novikova G."/>
            <person name="Obukhova E."/>
            <person name="Bogdanov V."/>
            <person name="Penin A."/>
            <person name="Logacheva M."/>
        </authorList>
    </citation>
    <scope>NUCLEOTIDE SEQUENCE</scope>
    <source>
        <strain evidence="1">Hsosn_3</strain>
        <tissue evidence="1">Leaf</tissue>
    </source>
</reference>
<accession>A0AAD8MMA5</accession>
<organism evidence="1 2">
    <name type="scientific">Heracleum sosnowskyi</name>
    <dbReference type="NCBI Taxonomy" id="360622"/>
    <lineage>
        <taxon>Eukaryota</taxon>
        <taxon>Viridiplantae</taxon>
        <taxon>Streptophyta</taxon>
        <taxon>Embryophyta</taxon>
        <taxon>Tracheophyta</taxon>
        <taxon>Spermatophyta</taxon>
        <taxon>Magnoliopsida</taxon>
        <taxon>eudicotyledons</taxon>
        <taxon>Gunneridae</taxon>
        <taxon>Pentapetalae</taxon>
        <taxon>asterids</taxon>
        <taxon>campanulids</taxon>
        <taxon>Apiales</taxon>
        <taxon>Apiaceae</taxon>
        <taxon>Apioideae</taxon>
        <taxon>apioid superclade</taxon>
        <taxon>Tordylieae</taxon>
        <taxon>Tordyliinae</taxon>
        <taxon>Heracleum</taxon>
    </lineage>
</organism>
<protein>
    <submittedName>
        <fullName evidence="1">Uncharacterized protein</fullName>
    </submittedName>
</protein>
<evidence type="ECO:0000313" key="1">
    <source>
        <dbReference type="EMBL" id="KAK1381705.1"/>
    </source>
</evidence>
<dbReference type="EMBL" id="JAUIZM010000005">
    <property type="protein sequence ID" value="KAK1381705.1"/>
    <property type="molecule type" value="Genomic_DNA"/>
</dbReference>
<evidence type="ECO:0000313" key="2">
    <source>
        <dbReference type="Proteomes" id="UP001237642"/>
    </source>
</evidence>
<gene>
    <name evidence="1" type="ORF">POM88_019440</name>
</gene>
<proteinExistence type="predicted"/>
<sequence>MKICKNFDKIFKEHPDGIRPGSEKVYQVLKVHAILKDLVHKSIIETVELKLYSSLRVEVSSVAVESLDMILKAESTKATLQLVGIECSYLTVEDVDKSDGEDADV</sequence>
<dbReference type="AlphaFoldDB" id="A0AAD8MMA5"/>
<name>A0AAD8MMA5_9APIA</name>